<evidence type="ECO:0000313" key="3">
    <source>
        <dbReference type="Proteomes" id="UP000290289"/>
    </source>
</evidence>
<proteinExistence type="predicted"/>
<feature type="transmembrane region" description="Helical" evidence="1">
    <location>
        <begin position="58"/>
        <end position="79"/>
    </location>
</feature>
<accession>A0A498IQG2</accession>
<keyword evidence="1" id="KW-0472">Membrane</keyword>
<evidence type="ECO:0000313" key="2">
    <source>
        <dbReference type="EMBL" id="RXH83701.1"/>
    </source>
</evidence>
<feature type="transmembrane region" description="Helical" evidence="1">
    <location>
        <begin position="28"/>
        <end position="46"/>
    </location>
</feature>
<sequence length="165" mass="18695">MAPKKLVEDPPAAVVEDFDDKDHRNSRYFWIVNTGAVCVALYLIAYDFIPDPTNPFSPIFSVIILYLLAQLVIPAYAFFITWAPKPDLVASESSLDLYTRADERLLRQTTVDDMHQMTEAAMQPSLSILHPDEKKPVPPPLPSKRDWEIEPSELDFTNSFTIGNV</sequence>
<keyword evidence="3" id="KW-1185">Reference proteome</keyword>
<protein>
    <submittedName>
        <fullName evidence="2">Uncharacterized protein</fullName>
    </submittedName>
</protein>
<comment type="caution">
    <text evidence="2">The sequence shown here is derived from an EMBL/GenBank/DDBJ whole genome shotgun (WGS) entry which is preliminary data.</text>
</comment>
<keyword evidence="1" id="KW-0812">Transmembrane</keyword>
<name>A0A498IQG2_MALDO</name>
<evidence type="ECO:0000256" key="1">
    <source>
        <dbReference type="SAM" id="Phobius"/>
    </source>
</evidence>
<organism evidence="2 3">
    <name type="scientific">Malus domestica</name>
    <name type="common">Apple</name>
    <name type="synonym">Pyrus malus</name>
    <dbReference type="NCBI Taxonomy" id="3750"/>
    <lineage>
        <taxon>Eukaryota</taxon>
        <taxon>Viridiplantae</taxon>
        <taxon>Streptophyta</taxon>
        <taxon>Embryophyta</taxon>
        <taxon>Tracheophyta</taxon>
        <taxon>Spermatophyta</taxon>
        <taxon>Magnoliopsida</taxon>
        <taxon>eudicotyledons</taxon>
        <taxon>Gunneridae</taxon>
        <taxon>Pentapetalae</taxon>
        <taxon>rosids</taxon>
        <taxon>fabids</taxon>
        <taxon>Rosales</taxon>
        <taxon>Rosaceae</taxon>
        <taxon>Amygdaloideae</taxon>
        <taxon>Maleae</taxon>
        <taxon>Malus</taxon>
    </lineage>
</organism>
<dbReference type="STRING" id="3750.A0A498IQG2"/>
<dbReference type="Proteomes" id="UP000290289">
    <property type="component" value="Chromosome 11"/>
</dbReference>
<gene>
    <name evidence="2" type="ORF">DVH24_005954</name>
</gene>
<keyword evidence="1" id="KW-1133">Transmembrane helix</keyword>
<dbReference type="AlphaFoldDB" id="A0A498IQG2"/>
<dbReference type="EMBL" id="RDQH01000337">
    <property type="protein sequence ID" value="RXH83701.1"/>
    <property type="molecule type" value="Genomic_DNA"/>
</dbReference>
<reference evidence="2 3" key="1">
    <citation type="submission" date="2018-10" db="EMBL/GenBank/DDBJ databases">
        <title>A high-quality apple genome assembly.</title>
        <authorList>
            <person name="Hu J."/>
        </authorList>
    </citation>
    <scope>NUCLEOTIDE SEQUENCE [LARGE SCALE GENOMIC DNA]</scope>
    <source>
        <strain evidence="3">cv. HFTH1</strain>
        <tissue evidence="2">Young leaf</tissue>
    </source>
</reference>